<sequence length="270" mass="29686">MVKRTDSEYLSTLERGLRVMRSFSAQRSEMTISQVAVETDLNPAVVRRCLHTLEQLGYIAKRDNLFSLTAEVLTFGTHYVESAHLETAVRPHLQRVRDMMGDSSSMALLSRGEVLYLVHVSTDRRVQLDASVGTRFPAYSTSMGKVLLTGLSLAEIDRYCQRIGFVQTTDNTITEPSQLKDVLRQVSEKGYATALDELDYGIVSVALPITDELGRVIAAINCSTSTSRVSLDDMVATRLPVLREAAAAIGAEIRNSRALARAMTISSIPG</sequence>
<accession>A0ABY5TQ94</accession>
<dbReference type="EMBL" id="CP103416">
    <property type="protein sequence ID" value="UVW35479.1"/>
    <property type="molecule type" value="Genomic_DNA"/>
</dbReference>
<keyword evidence="1" id="KW-0805">Transcription regulation</keyword>
<evidence type="ECO:0000313" key="7">
    <source>
        <dbReference type="Proteomes" id="UP001059934"/>
    </source>
</evidence>
<dbReference type="PROSITE" id="PS51077">
    <property type="entry name" value="HTH_ICLR"/>
    <property type="match status" value="1"/>
</dbReference>
<evidence type="ECO:0000256" key="3">
    <source>
        <dbReference type="ARBA" id="ARBA00023163"/>
    </source>
</evidence>
<keyword evidence="3" id="KW-0804">Transcription</keyword>
<dbReference type="SMART" id="SM00346">
    <property type="entry name" value="HTH_ICLR"/>
    <property type="match status" value="1"/>
</dbReference>
<dbReference type="Proteomes" id="UP001059934">
    <property type="component" value="Chromosome"/>
</dbReference>
<evidence type="ECO:0000313" key="6">
    <source>
        <dbReference type="EMBL" id="UVW35479.1"/>
    </source>
</evidence>
<dbReference type="PANTHER" id="PTHR30136:SF34">
    <property type="entry name" value="TRANSCRIPTIONAL REGULATOR"/>
    <property type="match status" value="1"/>
</dbReference>
<dbReference type="Pfam" id="PF09339">
    <property type="entry name" value="HTH_IclR"/>
    <property type="match status" value="1"/>
</dbReference>
<proteinExistence type="predicted"/>
<reference evidence="6" key="1">
    <citation type="submission" date="2022-08" db="EMBL/GenBank/DDBJ databases">
        <title>Catabolic pathway analysis in culturable SAR92 clade bacteria reveals their overlooked roles in DMSP degradation in coastal seas.</title>
        <authorList>
            <person name="He X."/>
            <person name="Zhang X."/>
            <person name="Zhang Y."/>
        </authorList>
    </citation>
    <scope>NUCLEOTIDE SEQUENCE</scope>
    <source>
        <strain evidence="6">H455</strain>
    </source>
</reference>
<protein>
    <submittedName>
        <fullName evidence="6">Helix-turn-helix domain-containing protein</fullName>
    </submittedName>
</protein>
<dbReference type="PANTHER" id="PTHR30136">
    <property type="entry name" value="HELIX-TURN-HELIX TRANSCRIPTIONAL REGULATOR, ICLR FAMILY"/>
    <property type="match status" value="1"/>
</dbReference>
<dbReference type="InterPro" id="IPR005471">
    <property type="entry name" value="Tscrpt_reg_IclR_N"/>
</dbReference>
<dbReference type="InterPro" id="IPR029016">
    <property type="entry name" value="GAF-like_dom_sf"/>
</dbReference>
<dbReference type="Pfam" id="PF01614">
    <property type="entry name" value="IclR_C"/>
    <property type="match status" value="1"/>
</dbReference>
<dbReference type="Gene3D" id="3.30.450.40">
    <property type="match status" value="1"/>
</dbReference>
<keyword evidence="2" id="KW-0238">DNA-binding</keyword>
<gene>
    <name evidence="6" type="ORF">NYF23_02430</name>
</gene>
<evidence type="ECO:0000259" key="4">
    <source>
        <dbReference type="PROSITE" id="PS51077"/>
    </source>
</evidence>
<dbReference type="SUPFAM" id="SSF46785">
    <property type="entry name" value="Winged helix' DNA-binding domain"/>
    <property type="match status" value="1"/>
</dbReference>
<organism evidence="6 7">
    <name type="scientific">SAR92 clade bacterium H455</name>
    <dbReference type="NCBI Taxonomy" id="2974818"/>
    <lineage>
        <taxon>Bacteria</taxon>
        <taxon>Pseudomonadati</taxon>
        <taxon>Pseudomonadota</taxon>
        <taxon>Gammaproteobacteria</taxon>
        <taxon>Cellvibrionales</taxon>
        <taxon>Porticoccaceae</taxon>
        <taxon>SAR92 clade</taxon>
    </lineage>
</organism>
<evidence type="ECO:0000256" key="2">
    <source>
        <dbReference type="ARBA" id="ARBA00023125"/>
    </source>
</evidence>
<keyword evidence="7" id="KW-1185">Reference proteome</keyword>
<dbReference type="SUPFAM" id="SSF55781">
    <property type="entry name" value="GAF domain-like"/>
    <property type="match status" value="1"/>
</dbReference>
<dbReference type="Gene3D" id="1.10.10.10">
    <property type="entry name" value="Winged helix-like DNA-binding domain superfamily/Winged helix DNA-binding domain"/>
    <property type="match status" value="1"/>
</dbReference>
<feature type="domain" description="IclR-ED" evidence="5">
    <location>
        <begin position="71"/>
        <end position="255"/>
    </location>
</feature>
<name>A0ABY5TQ94_9GAMM</name>
<dbReference type="PROSITE" id="PS51078">
    <property type="entry name" value="ICLR_ED"/>
    <property type="match status" value="1"/>
</dbReference>
<dbReference type="InterPro" id="IPR014757">
    <property type="entry name" value="Tscrpt_reg_IclR_C"/>
</dbReference>
<feature type="domain" description="HTH iclR-type" evidence="4">
    <location>
        <begin position="10"/>
        <end position="70"/>
    </location>
</feature>
<evidence type="ECO:0000259" key="5">
    <source>
        <dbReference type="PROSITE" id="PS51078"/>
    </source>
</evidence>
<dbReference type="InterPro" id="IPR036388">
    <property type="entry name" value="WH-like_DNA-bd_sf"/>
</dbReference>
<dbReference type="InterPro" id="IPR036390">
    <property type="entry name" value="WH_DNA-bd_sf"/>
</dbReference>
<evidence type="ECO:0000256" key="1">
    <source>
        <dbReference type="ARBA" id="ARBA00023015"/>
    </source>
</evidence>
<dbReference type="InterPro" id="IPR050707">
    <property type="entry name" value="HTH_MetabolicPath_Reg"/>
</dbReference>